<evidence type="ECO:0000256" key="4">
    <source>
        <dbReference type="ARBA" id="ARBA00022989"/>
    </source>
</evidence>
<dbReference type="OrthoDB" id="8904098at2759"/>
<dbReference type="OMA" id="HYNYYYW"/>
<keyword evidence="5 7" id="KW-0472">Membrane</keyword>
<dbReference type="Pfam" id="PF00854">
    <property type="entry name" value="PTR2"/>
    <property type="match status" value="1"/>
</dbReference>
<feature type="transmembrane region" description="Helical" evidence="7">
    <location>
        <begin position="177"/>
        <end position="206"/>
    </location>
</feature>
<feature type="transmembrane region" description="Helical" evidence="7">
    <location>
        <begin position="407"/>
        <end position="428"/>
    </location>
</feature>
<dbReference type="InterPro" id="IPR000109">
    <property type="entry name" value="POT_fam"/>
</dbReference>
<feature type="transmembrane region" description="Helical" evidence="7">
    <location>
        <begin position="531"/>
        <end position="551"/>
    </location>
</feature>
<evidence type="ECO:0000313" key="9">
    <source>
        <dbReference type="Proteomes" id="UP000655225"/>
    </source>
</evidence>
<dbReference type="PANTHER" id="PTHR11654">
    <property type="entry name" value="OLIGOPEPTIDE TRANSPORTER-RELATED"/>
    <property type="match status" value="1"/>
</dbReference>
<proteinExistence type="inferred from homology"/>
<keyword evidence="3 7" id="KW-0812">Transmembrane</keyword>
<feature type="transmembrane region" description="Helical" evidence="7">
    <location>
        <begin position="53"/>
        <end position="74"/>
    </location>
</feature>
<evidence type="ECO:0000256" key="1">
    <source>
        <dbReference type="ARBA" id="ARBA00004141"/>
    </source>
</evidence>
<dbReference type="GO" id="GO:0016020">
    <property type="term" value="C:membrane"/>
    <property type="evidence" value="ECO:0007669"/>
    <property type="project" value="UniProtKB-SubCell"/>
</dbReference>
<gene>
    <name evidence="8" type="ORF">HHK36_014130</name>
</gene>
<comment type="caution">
    <text evidence="8">The sequence shown here is derived from an EMBL/GenBank/DDBJ whole genome shotgun (WGS) entry which is preliminary data.</text>
</comment>
<feature type="transmembrane region" description="Helical" evidence="7">
    <location>
        <begin position="453"/>
        <end position="470"/>
    </location>
</feature>
<feature type="region of interest" description="Disordered" evidence="6">
    <location>
        <begin position="1"/>
        <end position="20"/>
    </location>
</feature>
<protein>
    <submittedName>
        <fullName evidence="8">Uncharacterized protein</fullName>
    </submittedName>
</protein>
<name>A0A835DEX0_TETSI</name>
<evidence type="ECO:0000256" key="7">
    <source>
        <dbReference type="SAM" id="Phobius"/>
    </source>
</evidence>
<dbReference type="AlphaFoldDB" id="A0A835DEX0"/>
<evidence type="ECO:0000256" key="3">
    <source>
        <dbReference type="ARBA" id="ARBA00022692"/>
    </source>
</evidence>
<dbReference type="GO" id="GO:0022857">
    <property type="term" value="F:transmembrane transporter activity"/>
    <property type="evidence" value="ECO:0007669"/>
    <property type="project" value="InterPro"/>
</dbReference>
<comment type="subcellular location">
    <subcellularLocation>
        <location evidence="1">Membrane</location>
        <topology evidence="1">Multi-pass membrane protein</topology>
    </subcellularLocation>
</comment>
<feature type="transmembrane region" description="Helical" evidence="7">
    <location>
        <begin position="227"/>
        <end position="246"/>
    </location>
</feature>
<accession>A0A835DEX0</accession>
<dbReference type="EMBL" id="JABCRI010000009">
    <property type="protein sequence ID" value="KAF8400828.1"/>
    <property type="molecule type" value="Genomic_DNA"/>
</dbReference>
<dbReference type="Proteomes" id="UP000655225">
    <property type="component" value="Unassembled WGS sequence"/>
</dbReference>
<organism evidence="8 9">
    <name type="scientific">Tetracentron sinense</name>
    <name type="common">Spur-leaf</name>
    <dbReference type="NCBI Taxonomy" id="13715"/>
    <lineage>
        <taxon>Eukaryota</taxon>
        <taxon>Viridiplantae</taxon>
        <taxon>Streptophyta</taxon>
        <taxon>Embryophyta</taxon>
        <taxon>Tracheophyta</taxon>
        <taxon>Spermatophyta</taxon>
        <taxon>Magnoliopsida</taxon>
        <taxon>Trochodendrales</taxon>
        <taxon>Trochodendraceae</taxon>
        <taxon>Tetracentron</taxon>
    </lineage>
</organism>
<evidence type="ECO:0000256" key="2">
    <source>
        <dbReference type="ARBA" id="ARBA00005982"/>
    </source>
</evidence>
<dbReference type="Gene3D" id="1.20.1250.20">
    <property type="entry name" value="MFS general substrate transporter like domains"/>
    <property type="match status" value="1"/>
</dbReference>
<evidence type="ECO:0000256" key="6">
    <source>
        <dbReference type="SAM" id="MobiDB-lite"/>
    </source>
</evidence>
<comment type="similarity">
    <text evidence="2">Belongs to the major facilitator superfamily. Proton-dependent oligopeptide transporter (POT/PTR) (TC 2.A.17) family.</text>
</comment>
<dbReference type="InterPro" id="IPR036259">
    <property type="entry name" value="MFS_trans_sf"/>
</dbReference>
<feature type="transmembrane region" description="Helical" evidence="7">
    <location>
        <begin position="134"/>
        <end position="157"/>
    </location>
</feature>
<feature type="compositionally biased region" description="Basic and acidic residues" evidence="6">
    <location>
        <begin position="1"/>
        <end position="16"/>
    </location>
</feature>
<dbReference type="SUPFAM" id="SSF103473">
    <property type="entry name" value="MFS general substrate transporter"/>
    <property type="match status" value="1"/>
</dbReference>
<evidence type="ECO:0000256" key="5">
    <source>
        <dbReference type="ARBA" id="ARBA00023136"/>
    </source>
</evidence>
<evidence type="ECO:0000313" key="8">
    <source>
        <dbReference type="EMBL" id="KAF8400828.1"/>
    </source>
</evidence>
<feature type="transmembrane region" description="Helical" evidence="7">
    <location>
        <begin position="578"/>
        <end position="602"/>
    </location>
</feature>
<reference evidence="8 9" key="1">
    <citation type="submission" date="2020-04" db="EMBL/GenBank/DDBJ databases">
        <title>Plant Genome Project.</title>
        <authorList>
            <person name="Zhang R.-G."/>
        </authorList>
    </citation>
    <scope>NUCLEOTIDE SEQUENCE [LARGE SCALE GENOMIC DNA]</scope>
    <source>
        <strain evidence="8">YNK0</strain>
        <tissue evidence="8">Leaf</tissue>
    </source>
</reference>
<feature type="transmembrane region" description="Helical" evidence="7">
    <location>
        <begin position="258"/>
        <end position="278"/>
    </location>
</feature>
<keyword evidence="9" id="KW-1185">Reference proteome</keyword>
<keyword evidence="4 7" id="KW-1133">Transmembrane helix</keyword>
<sequence>MEKMVMEVSSSDEKKMAKQQLSTRKKGGLVTMPFIIGRCIHTYIIHACMHGCMIWKDLLIIIIFFFGGGFDLAANEAFEKVASYGLLPNMILYLMGDYKMGVKTGTNVLFFWSAATNFMPLLGAFLSDSFLGRFLTIGLGSIASLLGMTLMWLTAMIPQAKPPPCNPSSHNCKSPTAAQLAFLYSSFGLMSIGAGGIRPCSLAFGADQLDKRDNPNNERVLERFFNWYYASAAVSVLVALTVIVYIQDHMGWKVGFGVPAILMFLSALLFFLASPFYVKMKASKSLFNGFAQVIVVTYKNRSLSFPSQNTTGIYHHKKGSDLVAPTNKLRFLNKACIIRNPEKDINPDGSASDPWTLCTVEQVEELKALIKVIPLWSTGIMISVNISQSSFPLLQAKSMDRHVTSNFEIPAGSFGMFTILSLTLWIGVYDRVILPLASKIRGKPAHLGVKERMGIGLLLSCMAMVVSAVVETVRRRTAIREGFMNDAHALVNMSAMWLVPQYCISGLAEAFNAIGQTEFYYSEFPKSMSSIAASLFGLGMAVANLLASLILSTVDEVTKRGGKESWVSNNINRGHYNYYYWLLAIFSSINFVYFLGCCWAYGPCEEQGIRVKDEGEAMKEEVELSKSSELPA</sequence>
<dbReference type="CDD" id="cd17416">
    <property type="entry name" value="MFS_NPF1_2"/>
    <property type="match status" value="1"/>
</dbReference>
<feature type="transmembrane region" description="Helical" evidence="7">
    <location>
        <begin position="108"/>
        <end position="127"/>
    </location>
</feature>